<dbReference type="Proteomes" id="UP000184052">
    <property type="component" value="Unassembled WGS sequence"/>
</dbReference>
<dbReference type="EMBL" id="FQZL01000008">
    <property type="protein sequence ID" value="SHI93640.1"/>
    <property type="molecule type" value="Genomic_DNA"/>
</dbReference>
<dbReference type="SUPFAM" id="SSF82649">
    <property type="entry name" value="SufE/NifU"/>
    <property type="match status" value="1"/>
</dbReference>
<evidence type="ECO:0000259" key="2">
    <source>
        <dbReference type="Pfam" id="PF01883"/>
    </source>
</evidence>
<dbReference type="GO" id="GO:0051536">
    <property type="term" value="F:iron-sulfur cluster binding"/>
    <property type="evidence" value="ECO:0007669"/>
    <property type="project" value="InterPro"/>
</dbReference>
<reference evidence="3 4" key="1">
    <citation type="submission" date="2016-11" db="EMBL/GenBank/DDBJ databases">
        <authorList>
            <person name="Jaros S."/>
            <person name="Januszkiewicz K."/>
            <person name="Wedrychowicz H."/>
        </authorList>
    </citation>
    <scope>NUCLEOTIDE SEQUENCE [LARGE SCALE GENOMIC DNA]</scope>
    <source>
        <strain evidence="3 4">DSM 17477</strain>
    </source>
</reference>
<dbReference type="SUPFAM" id="SSF117916">
    <property type="entry name" value="Fe-S cluster assembly (FSCA) domain-like"/>
    <property type="match status" value="1"/>
</dbReference>
<evidence type="ECO:0000313" key="4">
    <source>
        <dbReference type="Proteomes" id="UP000184052"/>
    </source>
</evidence>
<feature type="domain" description="NIF system FeS cluster assembly NifU N-terminal" evidence="1">
    <location>
        <begin position="5"/>
        <end position="126"/>
    </location>
</feature>
<dbReference type="Pfam" id="PF01592">
    <property type="entry name" value="NifU_N"/>
    <property type="match status" value="1"/>
</dbReference>
<accession>A0A1M6F7J0</accession>
<dbReference type="RefSeq" id="WP_073048849.1">
    <property type="nucleotide sequence ID" value="NZ_FQZL01000008.1"/>
</dbReference>
<gene>
    <name evidence="3" type="ORF">SAMN02745751_01380</name>
</gene>
<sequence length="211" mass="23606">MAFPYNETVLDHFKNPRNVGRIENPDGKATEGSPACGDMVSIYLRVNNDTKVIEDIKFESYGCASNIATASIITEIAKGMTIDEAKKITWKDASEALGGLPPIKVHCSVLAVEGLRSAIKNYEEKHGLVENLEPTTVEIVRNRLRRVMNPMKGLDMVATDLIKKVEVNEGVIHLVIDLPESHQFSNVIKEETREKLETLWDIDKIDIEFAE</sequence>
<dbReference type="CDD" id="cd06664">
    <property type="entry name" value="IscU_like"/>
    <property type="match status" value="1"/>
</dbReference>
<name>A0A1M6F7J0_9FIRM</name>
<evidence type="ECO:0000259" key="1">
    <source>
        <dbReference type="Pfam" id="PF01592"/>
    </source>
</evidence>
<dbReference type="GO" id="GO:0016226">
    <property type="term" value="P:iron-sulfur cluster assembly"/>
    <property type="evidence" value="ECO:0007669"/>
    <property type="project" value="InterPro"/>
</dbReference>
<dbReference type="Gene3D" id="3.30.300.130">
    <property type="entry name" value="Fe-S cluster assembly (FSCA)"/>
    <property type="match status" value="1"/>
</dbReference>
<evidence type="ECO:0000313" key="3">
    <source>
        <dbReference type="EMBL" id="SHI93640.1"/>
    </source>
</evidence>
<dbReference type="OrthoDB" id="9804157at2"/>
<feature type="domain" description="MIP18 family-like" evidence="2">
    <location>
        <begin position="140"/>
        <end position="206"/>
    </location>
</feature>
<proteinExistence type="predicted"/>
<dbReference type="AlphaFoldDB" id="A0A1M6F7J0"/>
<dbReference type="STRING" id="1121476.SAMN02745751_01380"/>
<dbReference type="InterPro" id="IPR034904">
    <property type="entry name" value="FSCA_dom_sf"/>
</dbReference>
<dbReference type="Pfam" id="PF01883">
    <property type="entry name" value="FeS_assembly_P"/>
    <property type="match status" value="1"/>
</dbReference>
<dbReference type="InterPro" id="IPR002744">
    <property type="entry name" value="MIP18-like"/>
</dbReference>
<dbReference type="GO" id="GO:0005506">
    <property type="term" value="F:iron ion binding"/>
    <property type="evidence" value="ECO:0007669"/>
    <property type="project" value="InterPro"/>
</dbReference>
<organism evidence="3 4">
    <name type="scientific">Dethiosulfatibacter aminovorans DSM 17477</name>
    <dbReference type="NCBI Taxonomy" id="1121476"/>
    <lineage>
        <taxon>Bacteria</taxon>
        <taxon>Bacillati</taxon>
        <taxon>Bacillota</taxon>
        <taxon>Tissierellia</taxon>
        <taxon>Dethiosulfatibacter</taxon>
    </lineage>
</organism>
<dbReference type="Gene3D" id="3.90.1010.10">
    <property type="match status" value="1"/>
</dbReference>
<dbReference type="PANTHER" id="PTHR10093">
    <property type="entry name" value="IRON-SULFUR CLUSTER ASSEMBLY ENZYME NIFU HOMOLOG"/>
    <property type="match status" value="1"/>
</dbReference>
<keyword evidence="4" id="KW-1185">Reference proteome</keyword>
<dbReference type="InterPro" id="IPR002871">
    <property type="entry name" value="NIF_FeS_clus_asmbl_NifU_N"/>
</dbReference>
<protein>
    <submittedName>
        <fullName evidence="3">NifU homolog involved in Fe-S cluster formation</fullName>
    </submittedName>
</protein>